<dbReference type="InterPro" id="IPR016161">
    <property type="entry name" value="Ald_DH/histidinol_DH"/>
</dbReference>
<accession>A0ABW8SSR1</accession>
<evidence type="ECO:0000256" key="1">
    <source>
        <dbReference type="ARBA" id="ARBA00009986"/>
    </source>
</evidence>
<sequence length="540" mass="60169">MPENNLQNLFPSAGQIPKEYDLTQPIEQKEYLVNGEMRQWKGKTQDVWSPIYVKTDKGFEQKRIGSYPITDAADAMEVLYAGVKAYSNGRGEWPSMTVAQRIECVEKFTQKMIQKRDEVVKLLMWEIGKSLGDSQKEFDRTVQYIYDTIGALKDIDRNSSTFLIEEGIIGQVRRSPLGVVLCMGPFNYPLNETFTTLIPALIMGNIVLFKPPKHGTLLHYPLLEAFKDSFPAGVINTLYGRGNSIIPQLMESGKIDVLTLIGSSKVADKLKKMHPKVNRLRAILGLDAKNAAIVTESADLDSAINECLLGSLSFNGQRCTAVKIIFVHKSLADKFNEGLAKKIEALKLGMMWEPGVQITPLPEPNKPAYLTELIEDAKLHGAKVMNEHGGENFKSIFFPALLYPVNSKMKVWHEEQFGPVVPVVPFENLDEPIDYIHESSHGQQVAIFGTDVNQISELIDATVNQVSRVNINAQCQRGPDSFPFTGRKDSAEGTLSVTAALRSFSIRTVVATKATQTNKDIVNAIVENQQSNFLSTRFIL</sequence>
<dbReference type="Proteomes" id="UP001623559">
    <property type="component" value="Unassembled WGS sequence"/>
</dbReference>
<dbReference type="Gene3D" id="3.40.309.10">
    <property type="entry name" value="Aldehyde Dehydrogenase, Chain A, domain 2"/>
    <property type="match status" value="1"/>
</dbReference>
<dbReference type="InterPro" id="IPR016160">
    <property type="entry name" value="Ald_DH_CS_CYS"/>
</dbReference>
<comment type="similarity">
    <text evidence="1">Belongs to the aldehyde dehydrogenase family.</text>
</comment>
<name>A0ABW8SSR1_9BACT</name>
<evidence type="ECO:0000313" key="5">
    <source>
        <dbReference type="Proteomes" id="UP001623559"/>
    </source>
</evidence>
<dbReference type="Pfam" id="PF00171">
    <property type="entry name" value="Aldedh"/>
    <property type="match status" value="1"/>
</dbReference>
<proteinExistence type="inferred from homology"/>
<dbReference type="InterPro" id="IPR015590">
    <property type="entry name" value="Aldehyde_DH_dom"/>
</dbReference>
<comment type="caution">
    <text evidence="4">The sequence shown here is derived from an EMBL/GenBank/DDBJ whole genome shotgun (WGS) entry which is preliminary data.</text>
</comment>
<dbReference type="PANTHER" id="PTHR43353">
    <property type="entry name" value="SUCCINATE-SEMIALDEHYDE DEHYDROGENASE, MITOCHONDRIAL"/>
    <property type="match status" value="1"/>
</dbReference>
<evidence type="ECO:0000313" key="4">
    <source>
        <dbReference type="EMBL" id="MFL0205297.1"/>
    </source>
</evidence>
<evidence type="ECO:0000256" key="2">
    <source>
        <dbReference type="ARBA" id="ARBA00023002"/>
    </source>
</evidence>
<organism evidence="4 5">
    <name type="scientific">Aquirufa novilacunae</name>
    <dbReference type="NCBI Taxonomy" id="3139305"/>
    <lineage>
        <taxon>Bacteria</taxon>
        <taxon>Pseudomonadati</taxon>
        <taxon>Bacteroidota</taxon>
        <taxon>Cytophagia</taxon>
        <taxon>Cytophagales</taxon>
        <taxon>Flectobacillaceae</taxon>
        <taxon>Aquirufa</taxon>
    </lineage>
</organism>
<dbReference type="InterPro" id="IPR016163">
    <property type="entry name" value="Ald_DH_C"/>
</dbReference>
<protein>
    <submittedName>
        <fullName evidence="4">NADP-dependent glyceraldehyde-3-phosphate dehydrogenase</fullName>
    </submittedName>
</protein>
<keyword evidence="2" id="KW-0560">Oxidoreductase</keyword>
<dbReference type="InterPro" id="IPR016162">
    <property type="entry name" value="Ald_DH_N"/>
</dbReference>
<dbReference type="RefSeq" id="WP_406776899.1">
    <property type="nucleotide sequence ID" value="NZ_JBEWZG010000001.1"/>
</dbReference>
<reference evidence="4 5" key="1">
    <citation type="submission" date="2024-07" db="EMBL/GenBank/DDBJ databases">
        <authorList>
            <person name="Pitt A."/>
            <person name="Hahn M.W."/>
        </authorList>
    </citation>
    <scope>NUCLEOTIDE SEQUENCE [LARGE SCALE GENOMIC DNA]</scope>
    <source>
        <strain evidence="4 5">2-AUSEE-184A6</strain>
    </source>
</reference>
<dbReference type="SUPFAM" id="SSF53720">
    <property type="entry name" value="ALDH-like"/>
    <property type="match status" value="1"/>
</dbReference>
<evidence type="ECO:0000259" key="3">
    <source>
        <dbReference type="Pfam" id="PF00171"/>
    </source>
</evidence>
<dbReference type="CDD" id="cd07082">
    <property type="entry name" value="ALDH_F11_NP-GAPDH"/>
    <property type="match status" value="1"/>
</dbReference>
<dbReference type="PANTHER" id="PTHR43353:SF5">
    <property type="entry name" value="SUCCINATE-SEMIALDEHYDE DEHYDROGENASE, MITOCHONDRIAL"/>
    <property type="match status" value="1"/>
</dbReference>
<dbReference type="EMBL" id="JBEWZG010000001">
    <property type="protein sequence ID" value="MFL0205297.1"/>
    <property type="molecule type" value="Genomic_DNA"/>
</dbReference>
<feature type="domain" description="Aldehyde dehydrogenase" evidence="3">
    <location>
        <begin position="60"/>
        <end position="505"/>
    </location>
</feature>
<dbReference type="Gene3D" id="3.40.605.10">
    <property type="entry name" value="Aldehyde Dehydrogenase, Chain A, domain 1"/>
    <property type="match status" value="1"/>
</dbReference>
<dbReference type="InterPro" id="IPR050740">
    <property type="entry name" value="Aldehyde_DH_Superfamily"/>
</dbReference>
<dbReference type="PROSITE" id="PS00070">
    <property type="entry name" value="ALDEHYDE_DEHYDR_CYS"/>
    <property type="match status" value="1"/>
</dbReference>
<gene>
    <name evidence="4" type="ORF">V7S74_00935</name>
</gene>